<dbReference type="SUPFAM" id="SSF48403">
    <property type="entry name" value="Ankyrin repeat"/>
    <property type="match status" value="1"/>
</dbReference>
<dbReference type="InterPro" id="IPR036770">
    <property type="entry name" value="Ankyrin_rpt-contain_sf"/>
</dbReference>
<comment type="caution">
    <text evidence="4">The sequence shown here is derived from an EMBL/GenBank/DDBJ whole genome shotgun (WGS) entry which is preliminary data.</text>
</comment>
<evidence type="ECO:0000313" key="4">
    <source>
        <dbReference type="EMBL" id="KNE01746.1"/>
    </source>
</evidence>
<evidence type="ECO:0000313" key="5">
    <source>
        <dbReference type="Proteomes" id="UP000037122"/>
    </source>
</evidence>
<dbReference type="GO" id="GO:0045022">
    <property type="term" value="P:early endosome to late endosome transport"/>
    <property type="evidence" value="ECO:0007669"/>
    <property type="project" value="TreeGrafter"/>
</dbReference>
<dbReference type="PROSITE" id="PS51205">
    <property type="entry name" value="VPS9"/>
    <property type="match status" value="1"/>
</dbReference>
<dbReference type="Pfam" id="PF02204">
    <property type="entry name" value="VPS9"/>
    <property type="match status" value="1"/>
</dbReference>
<dbReference type="Gene3D" id="1.25.40.20">
    <property type="entry name" value="Ankyrin repeat-containing domain"/>
    <property type="match status" value="1"/>
</dbReference>
<dbReference type="GO" id="GO:0005769">
    <property type="term" value="C:early endosome"/>
    <property type="evidence" value="ECO:0007669"/>
    <property type="project" value="TreeGrafter"/>
</dbReference>
<dbReference type="VEuPathDB" id="FungiDB:B9J08_004968"/>
<dbReference type="GO" id="GO:0005085">
    <property type="term" value="F:guanyl-nucleotide exchange factor activity"/>
    <property type="evidence" value="ECO:0007669"/>
    <property type="project" value="TreeGrafter"/>
</dbReference>
<dbReference type="Gene3D" id="1.20.1050.80">
    <property type="entry name" value="VPS9 domain"/>
    <property type="match status" value="1"/>
</dbReference>
<dbReference type="GO" id="GO:0005886">
    <property type="term" value="C:plasma membrane"/>
    <property type="evidence" value="ECO:0007669"/>
    <property type="project" value="TreeGrafter"/>
</dbReference>
<name>A0A0L0P6T7_CANAR</name>
<reference evidence="5" key="1">
    <citation type="journal article" date="2015" name="BMC Genomics">
        <title>Draft genome of a commonly misdiagnosed multidrug resistant pathogen Candida auris.</title>
        <authorList>
            <person name="Chatterjee S."/>
            <person name="Alampalli S.V."/>
            <person name="Nageshan R.K."/>
            <person name="Chettiar S.T."/>
            <person name="Joshi S."/>
            <person name="Tatu U.S."/>
        </authorList>
    </citation>
    <scope>NUCLEOTIDE SEQUENCE [LARGE SCALE GENOMIC DNA]</scope>
    <source>
        <strain evidence="5">6684</strain>
    </source>
</reference>
<evidence type="ECO:0000256" key="1">
    <source>
        <dbReference type="ARBA" id="ARBA00007428"/>
    </source>
</evidence>
<proteinExistence type="inferred from homology"/>
<dbReference type="InterPro" id="IPR037191">
    <property type="entry name" value="VPS9_dom_sf"/>
</dbReference>
<comment type="similarity">
    <text evidence="1">Belongs to the UPF0507 family.</text>
</comment>
<keyword evidence="2" id="KW-0175">Coiled coil</keyword>
<dbReference type="GO" id="GO:0097422">
    <property type="term" value="C:tubular endosome"/>
    <property type="evidence" value="ECO:0007669"/>
    <property type="project" value="TreeGrafter"/>
</dbReference>
<dbReference type="AlphaFoldDB" id="A0A0L0P6T7"/>
<dbReference type="PANTHER" id="PTHR24170:SF1">
    <property type="entry name" value="DOMAIN PROTEIN, PUTATIVE (AFU_ORTHOLOGUE AFUA_1G09870)-RELATED"/>
    <property type="match status" value="1"/>
</dbReference>
<evidence type="ECO:0000259" key="3">
    <source>
        <dbReference type="PROSITE" id="PS51205"/>
    </source>
</evidence>
<dbReference type="GO" id="GO:0005770">
    <property type="term" value="C:late endosome"/>
    <property type="evidence" value="ECO:0007669"/>
    <property type="project" value="TreeGrafter"/>
</dbReference>
<dbReference type="PANTHER" id="PTHR24170">
    <property type="entry name" value="ANKYRIN REPEAT DOMAIN-CONTAINING PROTEIN 27"/>
    <property type="match status" value="1"/>
</dbReference>
<dbReference type="InterPro" id="IPR051248">
    <property type="entry name" value="UPF0507/Ank_repeat_27"/>
</dbReference>
<protein>
    <recommendedName>
        <fullName evidence="3">VPS9 domain-containing protein</fullName>
    </recommendedName>
</protein>
<organism evidence="4 5">
    <name type="scientific">Candidozyma auris</name>
    <name type="common">Yeast</name>
    <name type="synonym">Candida auris</name>
    <dbReference type="NCBI Taxonomy" id="498019"/>
    <lineage>
        <taxon>Eukaryota</taxon>
        <taxon>Fungi</taxon>
        <taxon>Dikarya</taxon>
        <taxon>Ascomycota</taxon>
        <taxon>Saccharomycotina</taxon>
        <taxon>Pichiomycetes</taxon>
        <taxon>Metschnikowiaceae</taxon>
        <taxon>Candidozyma</taxon>
    </lineage>
</organism>
<dbReference type="Proteomes" id="UP000037122">
    <property type="component" value="Unassembled WGS sequence"/>
</dbReference>
<dbReference type="InterPro" id="IPR003123">
    <property type="entry name" value="VPS9"/>
</dbReference>
<dbReference type="SUPFAM" id="SSF109993">
    <property type="entry name" value="VPS9 domain"/>
    <property type="match status" value="1"/>
</dbReference>
<dbReference type="VEuPathDB" id="FungiDB:CJI97_005051"/>
<dbReference type="VEuPathDB" id="FungiDB:CJJ09_004390"/>
<accession>A0A0L0P6T7</accession>
<feature type="coiled-coil region" evidence="2">
    <location>
        <begin position="1031"/>
        <end position="1058"/>
    </location>
</feature>
<dbReference type="GO" id="GO:0030133">
    <property type="term" value="C:transport vesicle"/>
    <property type="evidence" value="ECO:0007669"/>
    <property type="project" value="TreeGrafter"/>
</dbReference>
<dbReference type="VEuPathDB" id="FungiDB:CJJ07_003096"/>
<dbReference type="EMBL" id="LGST01000008">
    <property type="protein sequence ID" value="KNE01746.1"/>
    <property type="molecule type" value="Genomic_DNA"/>
</dbReference>
<sequence length="1208" mass="138976">MSAGKQKHLPLLYNPLLNAIFNNPHHAKAAIRSTIAELSNNHNDYTILVPPAQLLREGFELGGHKLEDLCYENDAFLKSHIIKTSSPFSTTMAPVTKVQLIIYNTMNGKQVLVKNGMVFTGKGFKKSIRTNILSTDYFTTFCEYFPKGSKVMLLYVDDSLYGHKLPEKDVQTASPQPELKKDPRPQRTVTFEELLRNFPLLSKAMSDHFYMLFHHNNRKFERLRVRSGVSLKETKALFMAMVEEAFSIVQKTISAETADGERISRLLHNVTSQNSTIDLNHLVHEYVELNMYDKVWVQIVSQFEKAAKGDTGGDLPEMVLSPAVYKDLSCLSLNQLDIPVDEPWHMNVLHARVAAAIAEFSKLNDPGVTNRRQKIDLLKKTVDILSDGTSDKEKHDVSHLVVDADTLIGLLIMVVVHSKVPYLDAHIYYIRNFGVDSLLTGNADPEKSSAGYLNYVLSNIDAVIFHLSGQGLDNNSLNHLQEMSTASAQNYNLWYAIQNENIKNLERMMDLVREQYGDGPLPKDHFLRSRNIHGESCLTFALRTKNSKVFKTVLDKTLPWTLVEDLLFDKNTSTDQTLMMIALVEENSESANYLLDALFESSNEEEKRLYLNLRDNNGRTIGHYLSHDLDILAKIGPLIDWHVKDNNSHTPLFSICRHYDHPRYIELIKRAFGCVFTKYEKPMALDQHTDKYGNTFLHILAKGLSESGILNPELALLNVNQPNERLLTPLAVYVRYGRTDNLRYLMKNKLFDFSIEDQQNFYNLLDYYSFSAAKAKNGSNKSFKEIERLIVDKYFETHFSHNNDIETGVLNARYDGSASDWIINMVTYTDGAEPSITTKYIPIDRVRQFTKLQKLAFPQGFGLDVNSLWINHPSDKPTIPACSKYRSNRLLELLTMYFLAMHFHSQSSKTKFKRNLALCCDDNGNSTLEMIKDINNAQEEAKARNGVVKFSPQKVQEIEYFLEYSESDLRSFHLEIRKLNQLLTVAGMKQSDVRNVSDIFLRRLDQGKSVLLDRREFRLLDSSYMKLQAYANWLELSVEQLLQNCKKLQEKLRWWKQIYQGIKDINAELHRFEEQFPKQPQNGDAREENESGIFTNTMARRSTTLLDKIPEDTSENNSFFNFGIIDSKKSRYKKLLLAKAEEVKKVMNLNADIKIDHELIAAEISQFMSFRSGFFSLGIKHFCEYHLLLLRTRNQELERLLWSIRRAE</sequence>
<dbReference type="GO" id="GO:0000149">
    <property type="term" value="F:SNARE binding"/>
    <property type="evidence" value="ECO:0007669"/>
    <property type="project" value="TreeGrafter"/>
</dbReference>
<gene>
    <name evidence="4" type="ORF">QG37_01082</name>
</gene>
<feature type="domain" description="VPS9" evidence="3">
    <location>
        <begin position="314"/>
        <end position="476"/>
    </location>
</feature>
<evidence type="ECO:0000256" key="2">
    <source>
        <dbReference type="SAM" id="Coils"/>
    </source>
</evidence>
<dbReference type="VEuPathDB" id="FungiDB:CJI96_0003758"/>
<dbReference type="VEuPathDB" id="FungiDB:QG37_01082"/>